<dbReference type="Proteomes" id="UP000031368">
    <property type="component" value="Chromosome"/>
</dbReference>
<reference evidence="1 2" key="1">
    <citation type="submission" date="2013-11" db="EMBL/GenBank/DDBJ databases">
        <title>Complete genome sequence of Rhizobium gallicum bv. gallicum R602.</title>
        <authorList>
            <person name="Bustos P."/>
            <person name="Santamaria R.I."/>
            <person name="Lozano L."/>
            <person name="Acosta J.L."/>
            <person name="Ormeno-Orrillo E."/>
            <person name="Rogel M.A."/>
            <person name="Romero D."/>
            <person name="Cevallos M.A."/>
            <person name="Martinez-Romero E."/>
            <person name="Gonzalez V."/>
        </authorList>
    </citation>
    <scope>NUCLEOTIDE SEQUENCE [LARGE SCALE GENOMIC DNA]</scope>
    <source>
        <strain evidence="1 2">R602</strain>
    </source>
</reference>
<name>A0A0B4WZK0_9HYPH</name>
<dbReference type="Gene3D" id="3.40.50.1820">
    <property type="entry name" value="alpha/beta hydrolase"/>
    <property type="match status" value="1"/>
</dbReference>
<dbReference type="AlphaFoldDB" id="A0A0B4WZK0"/>
<organism evidence="1 2">
    <name type="scientific">Rhizobium gallicum bv. gallicum R602sp</name>
    <dbReference type="NCBI Taxonomy" id="1041138"/>
    <lineage>
        <taxon>Bacteria</taxon>
        <taxon>Pseudomonadati</taxon>
        <taxon>Pseudomonadota</taxon>
        <taxon>Alphaproteobacteria</taxon>
        <taxon>Hyphomicrobiales</taxon>
        <taxon>Rhizobiaceae</taxon>
        <taxon>Rhizobium/Agrobacterium group</taxon>
        <taxon>Rhizobium</taxon>
    </lineage>
</organism>
<evidence type="ECO:0000313" key="1">
    <source>
        <dbReference type="EMBL" id="AJD41084.1"/>
    </source>
</evidence>
<dbReference type="PIRSF" id="PIRSF031982">
    <property type="entry name" value="UCP031982_abhydr"/>
    <property type="match status" value="1"/>
</dbReference>
<protein>
    <submittedName>
        <fullName evidence="1">Dienelactone hydrolase domain-containing protein</fullName>
    </submittedName>
</protein>
<dbReference type="HOGENOM" id="CLU_045366_1_0_5"/>
<dbReference type="GO" id="GO:0016787">
    <property type="term" value="F:hydrolase activity"/>
    <property type="evidence" value="ECO:0007669"/>
    <property type="project" value="UniProtKB-KW"/>
</dbReference>
<accession>A0A0B4WZK0</accession>
<dbReference type="InterPro" id="IPR016986">
    <property type="entry name" value="UCP031982_abhydr"/>
</dbReference>
<sequence>MPVGLAKGLCLDANRTNWDGSGPRPLSWAAWYPADDGAIETPVSDASWFWLKPVARDAALKPAARPHPLVLLSHGTGGVAAGLEWLAHRLAQQGFVALAVNHHGHTGAEPHRPEGFLCLWERASDISAMLDDRSWRTQLGGMISAHACVAGFSAGAYTAMLLMGARVAYSQFESANPIKSPHRGPREFPNLADHISPLLERSAVFRESWSRRSKDYSDPRFDAALVLAPGRSVLGFSAESLKRIAKPVRIVGGDADTIAPAQECCSWLHSLLPGAGLDILKGGVDHYIFMPEPTPQGRKLAPDIFTDADGIDRRSIHDEVASIAARFFGSVV</sequence>
<dbReference type="InterPro" id="IPR029058">
    <property type="entry name" value="AB_hydrolase_fold"/>
</dbReference>
<dbReference type="Pfam" id="PF03403">
    <property type="entry name" value="PAF-AH_p_II"/>
    <property type="match status" value="1"/>
</dbReference>
<dbReference type="EMBL" id="CP006877">
    <property type="protein sequence ID" value="AJD41084.1"/>
    <property type="molecule type" value="Genomic_DNA"/>
</dbReference>
<gene>
    <name evidence="1" type="ORF">RGR602_CH01746</name>
</gene>
<keyword evidence="2" id="KW-1185">Reference proteome</keyword>
<dbReference type="KEGG" id="rga:RGR602_CH01746"/>
<dbReference type="RefSeq" id="WP_039844753.1">
    <property type="nucleotide sequence ID" value="NZ_CP006877.1"/>
</dbReference>
<proteinExistence type="predicted"/>
<evidence type="ECO:0000313" key="2">
    <source>
        <dbReference type="Proteomes" id="UP000031368"/>
    </source>
</evidence>
<dbReference type="SUPFAM" id="SSF53474">
    <property type="entry name" value="alpha/beta-Hydrolases"/>
    <property type="match status" value="1"/>
</dbReference>
<keyword evidence="1" id="KW-0378">Hydrolase</keyword>